<feature type="compositionally biased region" description="Basic residues" evidence="1">
    <location>
        <begin position="1"/>
        <end position="17"/>
    </location>
</feature>
<evidence type="ECO:0000313" key="3">
    <source>
        <dbReference type="Proteomes" id="UP000887116"/>
    </source>
</evidence>
<evidence type="ECO:0000256" key="1">
    <source>
        <dbReference type="SAM" id="MobiDB-lite"/>
    </source>
</evidence>
<sequence>MGSKTKHIRSSNRRRLRVLTQFSEKTQRSPFELRTAKRTEKKEQNHQTLPRAYPFSRRIVNYSRFLPSESIYNKENRINKRAFFTRAKSSFGGKRKGKGVVSELIVQHLVEFDI</sequence>
<accession>A0A8X6KEA0</accession>
<reference evidence="2" key="1">
    <citation type="submission" date="2020-07" db="EMBL/GenBank/DDBJ databases">
        <title>Multicomponent nature underlies the extraordinary mechanical properties of spider dragline silk.</title>
        <authorList>
            <person name="Kono N."/>
            <person name="Nakamura H."/>
            <person name="Mori M."/>
            <person name="Yoshida Y."/>
            <person name="Ohtoshi R."/>
            <person name="Malay A.D."/>
            <person name="Moran D.A.P."/>
            <person name="Tomita M."/>
            <person name="Numata K."/>
            <person name="Arakawa K."/>
        </authorList>
    </citation>
    <scope>NUCLEOTIDE SEQUENCE</scope>
</reference>
<organism evidence="2 3">
    <name type="scientific">Trichonephila clavata</name>
    <name type="common">Joro spider</name>
    <name type="synonym">Nephila clavata</name>
    <dbReference type="NCBI Taxonomy" id="2740835"/>
    <lineage>
        <taxon>Eukaryota</taxon>
        <taxon>Metazoa</taxon>
        <taxon>Ecdysozoa</taxon>
        <taxon>Arthropoda</taxon>
        <taxon>Chelicerata</taxon>
        <taxon>Arachnida</taxon>
        <taxon>Araneae</taxon>
        <taxon>Araneomorphae</taxon>
        <taxon>Entelegynae</taxon>
        <taxon>Araneoidea</taxon>
        <taxon>Nephilidae</taxon>
        <taxon>Trichonephila</taxon>
    </lineage>
</organism>
<proteinExistence type="predicted"/>
<dbReference type="EMBL" id="BMAO01030640">
    <property type="protein sequence ID" value="GFQ69303.1"/>
    <property type="molecule type" value="Genomic_DNA"/>
</dbReference>
<protein>
    <submittedName>
        <fullName evidence="2">Uncharacterized protein</fullName>
    </submittedName>
</protein>
<keyword evidence="3" id="KW-1185">Reference proteome</keyword>
<comment type="caution">
    <text evidence="2">The sequence shown here is derived from an EMBL/GenBank/DDBJ whole genome shotgun (WGS) entry which is preliminary data.</text>
</comment>
<dbReference type="Proteomes" id="UP000887116">
    <property type="component" value="Unassembled WGS sequence"/>
</dbReference>
<feature type="compositionally biased region" description="Basic and acidic residues" evidence="1">
    <location>
        <begin position="34"/>
        <end position="45"/>
    </location>
</feature>
<feature type="region of interest" description="Disordered" evidence="1">
    <location>
        <begin position="1"/>
        <end position="50"/>
    </location>
</feature>
<gene>
    <name evidence="2" type="ORF">TNCT_733011</name>
</gene>
<dbReference type="AlphaFoldDB" id="A0A8X6KEA0"/>
<name>A0A8X6KEA0_TRICU</name>
<evidence type="ECO:0000313" key="2">
    <source>
        <dbReference type="EMBL" id="GFQ69303.1"/>
    </source>
</evidence>